<dbReference type="AlphaFoldDB" id="A0A0B0NJ38"/>
<evidence type="ECO:0000313" key="2">
    <source>
        <dbReference type="Proteomes" id="UP000032142"/>
    </source>
</evidence>
<protein>
    <submittedName>
        <fullName evidence="1">Proline--tRNA ligase</fullName>
    </submittedName>
</protein>
<evidence type="ECO:0000313" key="1">
    <source>
        <dbReference type="EMBL" id="KHG12672.1"/>
    </source>
</evidence>
<organism evidence="1 2">
    <name type="scientific">Gossypium arboreum</name>
    <name type="common">Tree cotton</name>
    <name type="synonym">Gossypium nanking</name>
    <dbReference type="NCBI Taxonomy" id="29729"/>
    <lineage>
        <taxon>Eukaryota</taxon>
        <taxon>Viridiplantae</taxon>
        <taxon>Streptophyta</taxon>
        <taxon>Embryophyta</taxon>
        <taxon>Tracheophyta</taxon>
        <taxon>Spermatophyta</taxon>
        <taxon>Magnoliopsida</taxon>
        <taxon>eudicotyledons</taxon>
        <taxon>Gunneridae</taxon>
        <taxon>Pentapetalae</taxon>
        <taxon>rosids</taxon>
        <taxon>malvids</taxon>
        <taxon>Malvales</taxon>
        <taxon>Malvaceae</taxon>
        <taxon>Malvoideae</taxon>
        <taxon>Gossypium</taxon>
    </lineage>
</organism>
<dbReference type="Proteomes" id="UP000032142">
    <property type="component" value="Unassembled WGS sequence"/>
</dbReference>
<gene>
    <name evidence="1" type="ORF">F383_17487</name>
</gene>
<accession>A0A0B0NJ38</accession>
<keyword evidence="1" id="KW-0436">Ligase</keyword>
<dbReference type="GO" id="GO:0016874">
    <property type="term" value="F:ligase activity"/>
    <property type="evidence" value="ECO:0007669"/>
    <property type="project" value="UniProtKB-KW"/>
</dbReference>
<proteinExistence type="predicted"/>
<keyword evidence="2" id="KW-1185">Reference proteome</keyword>
<sequence>MHNFDLSELSELSNLYKKMEKKQGKLYSLVSSYNSKFNLPFIHNQTIKQSISNSLSKCYTQVFINKLVT</sequence>
<dbReference type="EMBL" id="KN398077">
    <property type="protein sequence ID" value="KHG12672.1"/>
    <property type="molecule type" value="Genomic_DNA"/>
</dbReference>
<name>A0A0B0NJ38_GOSAR</name>
<reference evidence="2" key="1">
    <citation type="submission" date="2014-09" db="EMBL/GenBank/DDBJ databases">
        <authorList>
            <person name="Mudge J."/>
            <person name="Ramaraj T."/>
            <person name="Lindquist I.E."/>
            <person name="Bharti A.K."/>
            <person name="Sundararajan A."/>
            <person name="Cameron C.T."/>
            <person name="Woodward J.E."/>
            <person name="May G.D."/>
            <person name="Brubaker C."/>
            <person name="Broadhvest J."/>
            <person name="Wilkins T.A."/>
        </authorList>
    </citation>
    <scope>NUCLEOTIDE SEQUENCE</scope>
    <source>
        <strain evidence="2">cv. AKA8401</strain>
    </source>
</reference>